<evidence type="ECO:0000313" key="6">
    <source>
        <dbReference type="EMBL" id="KAK5706101.1"/>
    </source>
</evidence>
<dbReference type="AlphaFoldDB" id="A0AAN7WIB7"/>
<dbReference type="CDD" id="cd01876">
    <property type="entry name" value="YihA_EngB"/>
    <property type="match status" value="1"/>
</dbReference>
<feature type="domain" description="EngB-type G" evidence="5">
    <location>
        <begin position="91"/>
        <end position="292"/>
    </location>
</feature>
<comment type="caution">
    <text evidence="6">The sequence shown here is derived from an EMBL/GenBank/DDBJ whole genome shotgun (WGS) entry which is preliminary data.</text>
</comment>
<dbReference type="InterPro" id="IPR006073">
    <property type="entry name" value="GTP-bd"/>
</dbReference>
<dbReference type="GO" id="GO:0046872">
    <property type="term" value="F:metal ion binding"/>
    <property type="evidence" value="ECO:0007669"/>
    <property type="project" value="UniProtKB-KW"/>
</dbReference>
<dbReference type="EMBL" id="JAVRQU010000002">
    <property type="protein sequence ID" value="KAK5706101.1"/>
    <property type="molecule type" value="Genomic_DNA"/>
</dbReference>
<dbReference type="Gene3D" id="3.40.50.300">
    <property type="entry name" value="P-loop containing nucleotide triphosphate hydrolases"/>
    <property type="match status" value="1"/>
</dbReference>
<name>A0AAN7WIB7_9PEZI</name>
<dbReference type="Proteomes" id="UP001310594">
    <property type="component" value="Unassembled WGS sequence"/>
</dbReference>
<dbReference type="PROSITE" id="PS51706">
    <property type="entry name" value="G_ENGB"/>
    <property type="match status" value="1"/>
</dbReference>
<evidence type="ECO:0000313" key="7">
    <source>
        <dbReference type="Proteomes" id="UP001310594"/>
    </source>
</evidence>
<dbReference type="SUPFAM" id="SSF52540">
    <property type="entry name" value="P-loop containing nucleoside triphosphate hydrolases"/>
    <property type="match status" value="1"/>
</dbReference>
<dbReference type="PRINTS" id="PR00326">
    <property type="entry name" value="GTP1OBG"/>
</dbReference>
<dbReference type="GO" id="GO:0005739">
    <property type="term" value="C:mitochondrion"/>
    <property type="evidence" value="ECO:0007669"/>
    <property type="project" value="TreeGrafter"/>
</dbReference>
<dbReference type="InterPro" id="IPR052279">
    <property type="entry name" value="EngB_GTPase"/>
</dbReference>
<protein>
    <recommendedName>
        <fullName evidence="5">EngB-type G domain-containing protein</fullName>
    </recommendedName>
</protein>
<accession>A0AAN7WIB7</accession>
<organism evidence="6 7">
    <name type="scientific">Elasticomyces elasticus</name>
    <dbReference type="NCBI Taxonomy" id="574655"/>
    <lineage>
        <taxon>Eukaryota</taxon>
        <taxon>Fungi</taxon>
        <taxon>Dikarya</taxon>
        <taxon>Ascomycota</taxon>
        <taxon>Pezizomycotina</taxon>
        <taxon>Dothideomycetes</taxon>
        <taxon>Dothideomycetidae</taxon>
        <taxon>Mycosphaerellales</taxon>
        <taxon>Teratosphaeriaceae</taxon>
        <taxon>Elasticomyces</taxon>
    </lineage>
</organism>
<sequence length="343" mass="38499">MNFLRLPPPIRSQLYRSLHTATHTPPPNYPTSLLLPSSPALLTLTPSTLNSYQISLPPQPYHLRYAHTFFASAPPIYLFTAANFRSFPPSPHPEIAFLGRSNVGKSSLLNALFGRTNIKDAYVSKRPGRTRTMNGFGVTGGIQMGKAPEEGERKEAWRRFPRGGVVVVDMPGYGGGSREDWGKEIMKVLESRKQLRRTFVLVDAEHGLKETDLQLLMHLRQQGIAHQIILSKVDKLLYPSAKPPGPQRLSNGLLKLRDLCTGIRRHLDQEAVKAGHRGRDTLLDILCCSSEKGLDEKNRHRKLGIDEVRWAVLSACGLECDEQGNRKKVLMRDIKILEDDDDE</sequence>
<reference evidence="6" key="1">
    <citation type="submission" date="2023-08" db="EMBL/GenBank/DDBJ databases">
        <title>Black Yeasts Isolated from many extreme environments.</title>
        <authorList>
            <person name="Coleine C."/>
            <person name="Stajich J.E."/>
            <person name="Selbmann L."/>
        </authorList>
    </citation>
    <scope>NUCLEOTIDE SEQUENCE</scope>
    <source>
        <strain evidence="6">CCFEE 5810</strain>
    </source>
</reference>
<keyword evidence="4" id="KW-0342">GTP-binding</keyword>
<keyword evidence="2" id="KW-0547">Nucleotide-binding</keyword>
<dbReference type="InterPro" id="IPR027417">
    <property type="entry name" value="P-loop_NTPase"/>
</dbReference>
<keyword evidence="3" id="KW-0460">Magnesium</keyword>
<evidence type="ECO:0000256" key="2">
    <source>
        <dbReference type="ARBA" id="ARBA00022741"/>
    </source>
</evidence>
<evidence type="ECO:0000256" key="4">
    <source>
        <dbReference type="ARBA" id="ARBA00023134"/>
    </source>
</evidence>
<keyword evidence="1" id="KW-0479">Metal-binding</keyword>
<dbReference type="PANTHER" id="PTHR46498">
    <property type="entry name" value="GTP-BINDING PROTEIN 8"/>
    <property type="match status" value="1"/>
</dbReference>
<dbReference type="PANTHER" id="PTHR46498:SF1">
    <property type="entry name" value="GTP-BINDING PROTEIN 8"/>
    <property type="match status" value="1"/>
</dbReference>
<dbReference type="GO" id="GO:0005525">
    <property type="term" value="F:GTP binding"/>
    <property type="evidence" value="ECO:0007669"/>
    <property type="project" value="UniProtKB-KW"/>
</dbReference>
<evidence type="ECO:0000259" key="5">
    <source>
        <dbReference type="PROSITE" id="PS51706"/>
    </source>
</evidence>
<gene>
    <name evidence="6" type="ORF">LTR97_001087</name>
</gene>
<evidence type="ECO:0000256" key="3">
    <source>
        <dbReference type="ARBA" id="ARBA00022842"/>
    </source>
</evidence>
<proteinExistence type="predicted"/>
<dbReference type="Pfam" id="PF01926">
    <property type="entry name" value="MMR_HSR1"/>
    <property type="match status" value="1"/>
</dbReference>
<evidence type="ECO:0000256" key="1">
    <source>
        <dbReference type="ARBA" id="ARBA00022723"/>
    </source>
</evidence>
<dbReference type="InterPro" id="IPR030393">
    <property type="entry name" value="G_ENGB_dom"/>
</dbReference>